<comment type="caution">
    <text evidence="5">The sequence shown here is derived from an EMBL/GenBank/DDBJ whole genome shotgun (WGS) entry which is preliminary data.</text>
</comment>
<evidence type="ECO:0000313" key="6">
    <source>
        <dbReference type="Proteomes" id="UP000282323"/>
    </source>
</evidence>
<dbReference type="SUPFAM" id="SSF53850">
    <property type="entry name" value="Periplasmic binding protein-like II"/>
    <property type="match status" value="1"/>
</dbReference>
<dbReference type="Pfam" id="PF00496">
    <property type="entry name" value="SBP_bac_5"/>
    <property type="match status" value="1"/>
</dbReference>
<organism evidence="5 6">
    <name type="scientific">Natrarchaeobius chitinivorans</name>
    <dbReference type="NCBI Taxonomy" id="1679083"/>
    <lineage>
        <taxon>Archaea</taxon>
        <taxon>Methanobacteriati</taxon>
        <taxon>Methanobacteriota</taxon>
        <taxon>Stenosarchaea group</taxon>
        <taxon>Halobacteria</taxon>
        <taxon>Halobacteriales</taxon>
        <taxon>Natrialbaceae</taxon>
        <taxon>Natrarchaeobius</taxon>
    </lineage>
</organism>
<dbReference type="AlphaFoldDB" id="A0A3N6MEV8"/>
<evidence type="ECO:0000256" key="3">
    <source>
        <dbReference type="ARBA" id="ARBA00022729"/>
    </source>
</evidence>
<evidence type="ECO:0000259" key="4">
    <source>
        <dbReference type="Pfam" id="PF00496"/>
    </source>
</evidence>
<gene>
    <name evidence="5" type="ORF">EA473_12340</name>
</gene>
<keyword evidence="3" id="KW-0732">Signal</keyword>
<dbReference type="PANTHER" id="PTHR30290">
    <property type="entry name" value="PERIPLASMIC BINDING COMPONENT OF ABC TRANSPORTER"/>
    <property type="match status" value="1"/>
</dbReference>
<dbReference type="PANTHER" id="PTHR30290:SF9">
    <property type="entry name" value="OLIGOPEPTIDE-BINDING PROTEIN APPA"/>
    <property type="match status" value="1"/>
</dbReference>
<dbReference type="GO" id="GO:1904680">
    <property type="term" value="F:peptide transmembrane transporter activity"/>
    <property type="evidence" value="ECO:0007669"/>
    <property type="project" value="TreeGrafter"/>
</dbReference>
<dbReference type="InterPro" id="IPR039424">
    <property type="entry name" value="SBP_5"/>
</dbReference>
<feature type="domain" description="Solute-binding protein family 5" evidence="4">
    <location>
        <begin position="148"/>
        <end position="519"/>
    </location>
</feature>
<dbReference type="InterPro" id="IPR000914">
    <property type="entry name" value="SBP_5_dom"/>
</dbReference>
<comment type="similarity">
    <text evidence="1">Belongs to the bacterial solute-binding protein 5 family.</text>
</comment>
<dbReference type="GO" id="GO:0015833">
    <property type="term" value="P:peptide transport"/>
    <property type="evidence" value="ECO:0007669"/>
    <property type="project" value="TreeGrafter"/>
</dbReference>
<protein>
    <recommendedName>
        <fullName evidence="4">Solute-binding protein family 5 domain-containing protein</fullName>
    </recommendedName>
</protein>
<keyword evidence="2" id="KW-0813">Transport</keyword>
<evidence type="ECO:0000256" key="2">
    <source>
        <dbReference type="ARBA" id="ARBA00022448"/>
    </source>
</evidence>
<accession>A0A3N6MEV8</accession>
<dbReference type="InterPro" id="IPR006311">
    <property type="entry name" value="TAT_signal"/>
</dbReference>
<dbReference type="PROSITE" id="PS51318">
    <property type="entry name" value="TAT"/>
    <property type="match status" value="1"/>
</dbReference>
<name>A0A3N6MEV8_NATCH</name>
<sequence length="629" mass="70639">MVYYQSGAMRFTRSTGSNRNEKRAKAISRRRFVQATGVAGAVGIAGCSDFDENGEAGAPDQGGNGGGDDEDLFGISGWVGTADPMNLQFNPYNIETFHGLGIFEDFAAFETRRFIDDGVESWMPRAIGDWTIDEPVEGATVTVTPPTDRTWHDGDAITSEDIYTKLRLDMAFGNAIDQYIDSIEDTGDAVEFTLSQDVNPSVFTHELTAINLDTKRDIYAEWLEQVEDATTEDEINEIVGDLAGWNLEEPVGTSPYALEERSQQEFIYRPHDGHPLADEIDIDGLQVLPHADQGASWQSALSERVDMMAGGTPQETAEEILETDTFDKMFQNIFLIHLAVTFNYDHEVWRDPPVRRAIAYALDRDAATQAGGYVEGEWGRLREPQQDLHGINIGVEAFLDDEFIGTLTDYGYDEQRTDEAAAELESAGYERDSNDMWVDSSGEPLSMDFKVISSFSEFVRAGQSIEEQLTDFGIDVEVITQESTTFFDDLWDGDYDVGTGYWGGGMTPYVMYQKPFYDAPRDFQTTNHPDTVDVPMPVGETSGDVESIDVIDRLDELSTAGDDERVQEITRELAWVYNQTVPQIPIWSRYGQAFINTSDWEWLDLEAYDQKMETAHEELFLRGWPRGRL</sequence>
<dbReference type="Gene3D" id="3.10.105.10">
    <property type="entry name" value="Dipeptide-binding Protein, Domain 3"/>
    <property type="match status" value="1"/>
</dbReference>
<evidence type="ECO:0000256" key="1">
    <source>
        <dbReference type="ARBA" id="ARBA00005695"/>
    </source>
</evidence>
<proteinExistence type="inferred from homology"/>
<dbReference type="Gene3D" id="3.40.190.10">
    <property type="entry name" value="Periplasmic binding protein-like II"/>
    <property type="match status" value="1"/>
</dbReference>
<dbReference type="EMBL" id="REGA01000010">
    <property type="protein sequence ID" value="RQG94161.1"/>
    <property type="molecule type" value="Genomic_DNA"/>
</dbReference>
<evidence type="ECO:0000313" key="5">
    <source>
        <dbReference type="EMBL" id="RQG94161.1"/>
    </source>
</evidence>
<keyword evidence="6" id="KW-1185">Reference proteome</keyword>
<dbReference type="Proteomes" id="UP000282323">
    <property type="component" value="Unassembled WGS sequence"/>
</dbReference>
<reference evidence="5 6" key="1">
    <citation type="submission" date="2018-10" db="EMBL/GenBank/DDBJ databases">
        <title>Natrarchaeobius chitinivorans gen. nov., sp. nov., and Natrarchaeobius haloalkaliphilus sp. nov., alkaliphilic, chitin-utilizing haloarchaea from hypersaline alkaline lakes.</title>
        <authorList>
            <person name="Sorokin D.Y."/>
            <person name="Elcheninov A.G."/>
            <person name="Kostrikina N.A."/>
            <person name="Bale N.J."/>
            <person name="Sinninghe Damste J.S."/>
            <person name="Khijniak T.V."/>
            <person name="Kublanov I.V."/>
            <person name="Toshchakov S.V."/>
        </authorList>
    </citation>
    <scope>NUCLEOTIDE SEQUENCE [LARGE SCALE GENOMIC DNA]</scope>
    <source>
        <strain evidence="5 6">AArcht4T</strain>
    </source>
</reference>